<evidence type="ECO:0000313" key="3">
    <source>
        <dbReference type="EMBL" id="KAK0302410.1"/>
    </source>
</evidence>
<dbReference type="PANTHER" id="PTHR40618">
    <property type="entry name" value="B-ZIP TRANSCRIPTION FACTOR (EUROFUNG)-RELATED"/>
    <property type="match status" value="1"/>
</dbReference>
<evidence type="ECO:0000313" key="4">
    <source>
        <dbReference type="EMBL" id="KAK0952658.1"/>
    </source>
</evidence>
<feature type="region of interest" description="Disordered" evidence="1">
    <location>
        <begin position="127"/>
        <end position="152"/>
    </location>
</feature>
<evidence type="ECO:0000313" key="5">
    <source>
        <dbReference type="Proteomes" id="UP001175353"/>
    </source>
</evidence>
<reference evidence="4" key="2">
    <citation type="submission" date="2023-06" db="EMBL/GenBank/DDBJ databases">
        <title>Black Yeasts Isolated from many extreme environments.</title>
        <authorList>
            <person name="Coleine C."/>
            <person name="Stajich J.E."/>
            <person name="Selbmann L."/>
        </authorList>
    </citation>
    <scope>NUCLEOTIDE SEQUENCE</scope>
    <source>
        <strain evidence="4">CCFEE 5200</strain>
    </source>
</reference>
<dbReference type="PANTHER" id="PTHR40618:SF1">
    <property type="entry name" value="B-ZIP TRANSCRIPTION FACTOR (EUROFUNG)"/>
    <property type="match status" value="1"/>
</dbReference>
<dbReference type="AlphaFoldDB" id="A0AAN6H0U5"/>
<dbReference type="GO" id="GO:0003700">
    <property type="term" value="F:DNA-binding transcription factor activity"/>
    <property type="evidence" value="ECO:0007669"/>
    <property type="project" value="InterPro"/>
</dbReference>
<dbReference type="CDD" id="cd14688">
    <property type="entry name" value="bZIP_YAP"/>
    <property type="match status" value="1"/>
</dbReference>
<protein>
    <recommendedName>
        <fullName evidence="2">BZIP domain-containing protein</fullName>
    </recommendedName>
</protein>
<feature type="compositionally biased region" description="Basic and acidic residues" evidence="1">
    <location>
        <begin position="38"/>
        <end position="52"/>
    </location>
</feature>
<evidence type="ECO:0000256" key="1">
    <source>
        <dbReference type="SAM" id="MobiDB-lite"/>
    </source>
</evidence>
<keyword evidence="5" id="KW-1185">Reference proteome</keyword>
<proteinExistence type="predicted"/>
<dbReference type="SUPFAM" id="SSF57959">
    <property type="entry name" value="Leucine zipper domain"/>
    <property type="match status" value="1"/>
</dbReference>
<sequence length="574" mass="63763">MARELPAMAESERKRKRTTRASNSSSDGDEGDKKRGRPRVEKQDASAADRRRTQVRMAQRAYRQRKEGTLDELRNRVSELTDTMELMNKTFVELRDHLSGSADELQLEQLRDTSCRFEALMESARTASEEDFESPPLKSQSAVVTPSEGAGVRQRKNVPVNVPTWLDQSVLNEAESRRSPESVGMGYTMYLDDTGEKQLVEDLGLLEQSQALVQKQPLRTVYDALTNVLPDDIRIPQQLPTIQTHSFQETTFARQLHRSCLEAAYHVLIDPARQHIRKRIFKLSLLGDDPARLKNSLEAVLAGGAQASLEILEAPLLHVGGAGTHYPRRDHNGNLQSRKSTYHLGLVGPQTLALLASAAKNNVSADMTVEIAGYEGVWFDPYDVEGYLEERGIHIDPLQSFVEAEIDDDNNSMSSSGPSTPPLEYSSMPGSAGHVQDLPTGNVDFDKWNELSDMTLTNVGYSDATTGDWMNFLEPGQSINGLNNHTQTGSNTPTASWADNSIPGLMQDSLMQSIDYSSFRPAPFNHRVPRKKNVIIDTSKFVKALTMRGVCLGRTPGFKRQDVDQALAMASFDL</sequence>
<dbReference type="InterPro" id="IPR046347">
    <property type="entry name" value="bZIP_sf"/>
</dbReference>
<gene>
    <name evidence="3" type="ORF">LTR82_017883</name>
    <name evidence="4" type="ORF">LTR91_024281</name>
</gene>
<dbReference type="InterPro" id="IPR004827">
    <property type="entry name" value="bZIP"/>
</dbReference>
<evidence type="ECO:0000259" key="2">
    <source>
        <dbReference type="Pfam" id="PF00170"/>
    </source>
</evidence>
<organism evidence="4 5">
    <name type="scientific">Friedmanniomyces endolithicus</name>
    <dbReference type="NCBI Taxonomy" id="329885"/>
    <lineage>
        <taxon>Eukaryota</taxon>
        <taxon>Fungi</taxon>
        <taxon>Dikarya</taxon>
        <taxon>Ascomycota</taxon>
        <taxon>Pezizomycotina</taxon>
        <taxon>Dothideomycetes</taxon>
        <taxon>Dothideomycetidae</taxon>
        <taxon>Mycosphaerellales</taxon>
        <taxon>Teratosphaeriaceae</taxon>
        <taxon>Friedmanniomyces</taxon>
    </lineage>
</organism>
<reference evidence="3" key="1">
    <citation type="submission" date="2021-12" db="EMBL/GenBank/DDBJ databases">
        <title>Black yeast isolated from Biological Soil Crust.</title>
        <authorList>
            <person name="Kurbessoian T."/>
        </authorList>
    </citation>
    <scope>NUCLEOTIDE SEQUENCE</scope>
    <source>
        <strain evidence="3">CCFEE 5208</strain>
    </source>
</reference>
<dbReference type="Pfam" id="PF00170">
    <property type="entry name" value="bZIP_1"/>
    <property type="match status" value="1"/>
</dbReference>
<dbReference type="Proteomes" id="UP001168146">
    <property type="component" value="Unassembled WGS sequence"/>
</dbReference>
<accession>A0AAN6H0U5</accession>
<feature type="region of interest" description="Disordered" evidence="1">
    <location>
        <begin position="408"/>
        <end position="429"/>
    </location>
</feature>
<dbReference type="Proteomes" id="UP001175353">
    <property type="component" value="Unassembled WGS sequence"/>
</dbReference>
<dbReference type="EMBL" id="JASUXU010000189">
    <property type="protein sequence ID" value="KAK0302410.1"/>
    <property type="molecule type" value="Genomic_DNA"/>
</dbReference>
<dbReference type="Gene3D" id="1.20.5.170">
    <property type="match status" value="1"/>
</dbReference>
<name>A0AAN6H0U5_9PEZI</name>
<feature type="domain" description="BZIP" evidence="2">
    <location>
        <begin position="50"/>
        <end position="98"/>
    </location>
</feature>
<comment type="caution">
    <text evidence="4">The sequence shown here is derived from an EMBL/GenBank/DDBJ whole genome shotgun (WGS) entry which is preliminary data.</text>
</comment>
<feature type="region of interest" description="Disordered" evidence="1">
    <location>
        <begin position="1"/>
        <end position="67"/>
    </location>
</feature>
<dbReference type="EMBL" id="JAUJLE010000598">
    <property type="protein sequence ID" value="KAK0952658.1"/>
    <property type="molecule type" value="Genomic_DNA"/>
</dbReference>